<dbReference type="RefSeq" id="WP_025594836.1">
    <property type="nucleotide sequence ID" value="NZ_JAALYJ010000011.1"/>
</dbReference>
<evidence type="ECO:0000313" key="2">
    <source>
        <dbReference type="Proteomes" id="UP000093451"/>
    </source>
</evidence>
<dbReference type="EMBL" id="LXKT01000025">
    <property type="protein sequence ID" value="OCJ34405.1"/>
    <property type="molecule type" value="Genomic_DNA"/>
</dbReference>
<sequence>MKALNITEHNSVGADGSIIQFVIWKVPTPVPPSEHGFKYRMVYAQNGIRVVGFDNERGKGDHIHLDGHEFPYRFTIIHQLIEDFLFEVEKRRQSCEL</sequence>
<proteinExistence type="predicted"/>
<dbReference type="AlphaFoldDB" id="A0AB36EEY4"/>
<dbReference type="InterPro" id="IPR045397">
    <property type="entry name" value="TumE-like"/>
</dbReference>
<name>A0AB36EEY4_AGRTU</name>
<dbReference type="Pfam" id="PF20126">
    <property type="entry name" value="TumE"/>
    <property type="match status" value="1"/>
</dbReference>
<dbReference type="Proteomes" id="UP000093451">
    <property type="component" value="Unassembled WGS sequence"/>
</dbReference>
<accession>A0AB36EEY4</accession>
<reference evidence="1 2" key="1">
    <citation type="journal article" date="2016" name="PeerJ">
        <title>Gall-ID: tools for genotyping gall-causing phytopathogenic bacteria.</title>
        <authorList>
            <person name="Davis E.W.II."/>
            <person name="Weisberg A.J."/>
            <person name="Tabima J.F."/>
            <person name="Grunwald N.J."/>
            <person name="Chang J.H."/>
        </authorList>
    </citation>
    <scope>NUCLEOTIDE SEQUENCE [LARGE SCALE GENOMIC DNA]</scope>
    <source>
        <strain evidence="1 2">N2/73</strain>
    </source>
</reference>
<evidence type="ECO:0000313" key="1">
    <source>
        <dbReference type="EMBL" id="OCJ34405.1"/>
    </source>
</evidence>
<protein>
    <submittedName>
        <fullName evidence="1">Uncharacterized protein</fullName>
    </submittedName>
</protein>
<organism evidence="1 2">
    <name type="scientific">Agrobacterium tumefaciens</name>
    <dbReference type="NCBI Taxonomy" id="358"/>
    <lineage>
        <taxon>Bacteria</taxon>
        <taxon>Pseudomonadati</taxon>
        <taxon>Pseudomonadota</taxon>
        <taxon>Alphaproteobacteria</taxon>
        <taxon>Hyphomicrobiales</taxon>
        <taxon>Rhizobiaceae</taxon>
        <taxon>Rhizobium/Agrobacterium group</taxon>
        <taxon>Agrobacterium</taxon>
        <taxon>Agrobacterium tumefaciens complex</taxon>
    </lineage>
</organism>
<comment type="caution">
    <text evidence="1">The sequence shown here is derived from an EMBL/GenBank/DDBJ whole genome shotgun (WGS) entry which is preliminary data.</text>
</comment>
<gene>
    <name evidence="1" type="ORF">A6U91_16120</name>
</gene>